<organism evidence="1 2">
    <name type="scientific">Denitromonas halophila</name>
    <dbReference type="NCBI Taxonomy" id="1629404"/>
    <lineage>
        <taxon>Bacteria</taxon>
        <taxon>Pseudomonadati</taxon>
        <taxon>Pseudomonadota</taxon>
        <taxon>Betaproteobacteria</taxon>
        <taxon>Rhodocyclales</taxon>
        <taxon>Zoogloeaceae</taxon>
        <taxon>Denitromonas</taxon>
    </lineage>
</organism>
<proteinExistence type="predicted"/>
<comment type="caution">
    <text evidence="1">The sequence shown here is derived from an EMBL/GenBank/DDBJ whole genome shotgun (WGS) entry which is preliminary data.</text>
</comment>
<dbReference type="AlphaFoldDB" id="A0A557QJS7"/>
<reference evidence="1 2" key="1">
    <citation type="submission" date="2019-07" db="EMBL/GenBank/DDBJ databases">
        <title>The pathways for chlorine oxyanion respiration interact through the shared metabolite chlorate.</title>
        <authorList>
            <person name="Barnum T.P."/>
            <person name="Cheng Y."/>
            <person name="Hill K.A."/>
            <person name="Lucas L.N."/>
            <person name="Carlson H.K."/>
            <person name="Coates J.D."/>
        </authorList>
    </citation>
    <scope>NUCLEOTIDE SEQUENCE [LARGE SCALE GENOMIC DNA]</scope>
    <source>
        <strain evidence="1 2">SFB-3</strain>
    </source>
</reference>
<gene>
    <name evidence="1" type="ORF">FHP91_15295</name>
</gene>
<dbReference type="Proteomes" id="UP000319502">
    <property type="component" value="Unassembled WGS sequence"/>
</dbReference>
<name>A0A557QJS7_9RHOO</name>
<dbReference type="RefSeq" id="WP_144310407.1">
    <property type="nucleotide sequence ID" value="NZ_VMNK01000015.1"/>
</dbReference>
<dbReference type="InterPro" id="IPR010064">
    <property type="entry name" value="HK97-gp10_tail"/>
</dbReference>
<dbReference type="OrthoDB" id="8613246at2"/>
<dbReference type="EMBL" id="VMNK01000015">
    <property type="protein sequence ID" value="TVO53162.1"/>
    <property type="molecule type" value="Genomic_DNA"/>
</dbReference>
<dbReference type="NCBIfam" id="TIGR01725">
    <property type="entry name" value="phge_HK97_gp10"/>
    <property type="match status" value="1"/>
</dbReference>
<sequence length="131" mass="14308">MLTLDTKSLSDVLKRIAQVEEKIAKKAIRTATRKAMSIVRNAAKDRAPTDSGNLSRHIALSFKVKPGVVYARVGIRGGAKKNDGTPYYWRMVEFGTKHQPAQPFMLPALETNAGAVLNTVTAELSKALDRA</sequence>
<evidence type="ECO:0000313" key="2">
    <source>
        <dbReference type="Proteomes" id="UP000319502"/>
    </source>
</evidence>
<protein>
    <submittedName>
        <fullName evidence="1">HK97 gp10 family phage protein</fullName>
    </submittedName>
</protein>
<keyword evidence="2" id="KW-1185">Reference proteome</keyword>
<dbReference type="Pfam" id="PF04883">
    <property type="entry name" value="HK97-gp10_like"/>
    <property type="match status" value="1"/>
</dbReference>
<accession>A0A557QJS7</accession>
<evidence type="ECO:0000313" key="1">
    <source>
        <dbReference type="EMBL" id="TVO53162.1"/>
    </source>
</evidence>